<evidence type="ECO:0000256" key="2">
    <source>
        <dbReference type="SAM" id="Phobius"/>
    </source>
</evidence>
<keyword evidence="2" id="KW-1133">Transmembrane helix</keyword>
<protein>
    <submittedName>
        <fullName evidence="3">Uncharacterized protein</fullName>
    </submittedName>
</protein>
<accession>A0A250IHL8</accession>
<evidence type="ECO:0000256" key="1">
    <source>
        <dbReference type="SAM" id="MobiDB-lite"/>
    </source>
</evidence>
<sequence>MFLPLLATLALLGQAPVPQGVPLTVLIAPPEAAGVPSHIVSFAQEHVYEQLKADGLQVIRASELSQGLPPAQRKQVLGCNRLEASCRVLLGEAAVADVVMIAELVQFLSGYRVGLKAYATKDGELIAEHYVPGVHEDQLLDAFTQASNKVLPPVVKALRPSSQPTAQTPVPTTPLTPSVSPDASKPVSGAVTERRSGAPGWAWMPAAGGVVLLGVGTVFLVQARQDYLALTKNQFDTPALGMETKRAGERKQILSAASFALGAVGVVTTGIIYGLSGKDGSKTSVRPIASVGSTGGMVGVAGTLP</sequence>
<dbReference type="OrthoDB" id="5510413at2"/>
<organism evidence="3 4">
    <name type="scientific">Melittangium boletus DSM 14713</name>
    <dbReference type="NCBI Taxonomy" id="1294270"/>
    <lineage>
        <taxon>Bacteria</taxon>
        <taxon>Pseudomonadati</taxon>
        <taxon>Myxococcota</taxon>
        <taxon>Myxococcia</taxon>
        <taxon>Myxococcales</taxon>
        <taxon>Cystobacterineae</taxon>
        <taxon>Archangiaceae</taxon>
        <taxon>Melittangium</taxon>
    </lineage>
</organism>
<proteinExistence type="predicted"/>
<keyword evidence="2" id="KW-0472">Membrane</keyword>
<dbReference type="RefSeq" id="WP_095979140.1">
    <property type="nucleotide sequence ID" value="NZ_CP022163.1"/>
</dbReference>
<dbReference type="Proteomes" id="UP000217289">
    <property type="component" value="Chromosome"/>
</dbReference>
<feature type="transmembrane region" description="Helical" evidence="2">
    <location>
        <begin position="201"/>
        <end position="221"/>
    </location>
</feature>
<feature type="transmembrane region" description="Helical" evidence="2">
    <location>
        <begin position="253"/>
        <end position="275"/>
    </location>
</feature>
<dbReference type="AlphaFoldDB" id="A0A250IHL8"/>
<dbReference type="KEGG" id="mbd:MEBOL_004184"/>
<feature type="region of interest" description="Disordered" evidence="1">
    <location>
        <begin position="160"/>
        <end position="193"/>
    </location>
</feature>
<dbReference type="EMBL" id="CP022163">
    <property type="protein sequence ID" value="ATB30723.1"/>
    <property type="molecule type" value="Genomic_DNA"/>
</dbReference>
<gene>
    <name evidence="3" type="ORF">MEBOL_004184</name>
</gene>
<evidence type="ECO:0000313" key="4">
    <source>
        <dbReference type="Proteomes" id="UP000217289"/>
    </source>
</evidence>
<feature type="compositionally biased region" description="Low complexity" evidence="1">
    <location>
        <begin position="160"/>
        <end position="181"/>
    </location>
</feature>
<name>A0A250IHL8_9BACT</name>
<evidence type="ECO:0000313" key="3">
    <source>
        <dbReference type="EMBL" id="ATB30723.1"/>
    </source>
</evidence>
<keyword evidence="4" id="KW-1185">Reference proteome</keyword>
<reference evidence="3 4" key="1">
    <citation type="submission" date="2017-06" db="EMBL/GenBank/DDBJ databases">
        <authorList>
            <person name="Kim H.J."/>
            <person name="Triplett B.A."/>
        </authorList>
    </citation>
    <scope>NUCLEOTIDE SEQUENCE [LARGE SCALE GENOMIC DNA]</scope>
    <source>
        <strain evidence="3 4">DSM 14713</strain>
    </source>
</reference>
<keyword evidence="2" id="KW-0812">Transmembrane</keyword>